<dbReference type="Pfam" id="PF00093">
    <property type="entry name" value="VWC"/>
    <property type="match status" value="1"/>
</dbReference>
<evidence type="ECO:0000256" key="2">
    <source>
        <dbReference type="ARBA" id="ARBA00008125"/>
    </source>
</evidence>
<evidence type="ECO:0000256" key="6">
    <source>
        <dbReference type="PROSITE-ProRule" id="PRU00039"/>
    </source>
</evidence>
<comment type="caution">
    <text evidence="11">The sequence shown here is derived from an EMBL/GenBank/DDBJ whole genome shotgun (WGS) entry which is preliminary data.</text>
</comment>
<evidence type="ECO:0008006" key="13">
    <source>
        <dbReference type="Google" id="ProtNLM"/>
    </source>
</evidence>
<dbReference type="PROSITE" id="PS51323">
    <property type="entry name" value="IGFBP_N_2"/>
    <property type="match status" value="1"/>
</dbReference>
<dbReference type="Proteomes" id="UP001176940">
    <property type="component" value="Unassembled WGS sequence"/>
</dbReference>
<dbReference type="PROSITE" id="PS01208">
    <property type="entry name" value="VWFC_1"/>
    <property type="match status" value="1"/>
</dbReference>
<feature type="domain" description="IGFBP N-terminal" evidence="10">
    <location>
        <begin position="59"/>
        <end position="131"/>
    </location>
</feature>
<dbReference type="SMART" id="SM00214">
    <property type="entry name" value="VWC"/>
    <property type="match status" value="1"/>
</dbReference>
<dbReference type="SUPFAM" id="SSF57184">
    <property type="entry name" value="Growth factor receptor domain"/>
    <property type="match status" value="1"/>
</dbReference>
<reference evidence="11" key="1">
    <citation type="submission" date="2023-07" db="EMBL/GenBank/DDBJ databases">
        <authorList>
            <person name="Stuckert A."/>
        </authorList>
    </citation>
    <scope>NUCLEOTIDE SEQUENCE</scope>
</reference>
<feature type="domain" description="VWFC" evidence="9">
    <location>
        <begin position="135"/>
        <end position="201"/>
    </location>
</feature>
<accession>A0ABN9LU48</accession>
<dbReference type="InterPro" id="IPR006207">
    <property type="entry name" value="Cys_knot_C"/>
</dbReference>
<sequence length="418" mass="46618">HPPPQSVTEDPWSCALPHTQLSPFHLVLHMILYPLWTMVAGSLLLAAAFLGTACSVKMGEPSCPSTCICPKETSTCAPGISLVADSCDCCKVCARQYNQDCDLRHPCDHIKGLHCDFGADSSSIKGICRAKSEGRPCEFFGQIYQNGENFQPNCKHQCSCMDGVVGCMPLCPQEMALPSVDCINPRLVKVPGQCCEEWMCDSNHISEDSGDTTMGDIDDILKSSEEHLDQEDVEPVSSNELITLVRNGFKVETGLGPHPQPDRSSCAIQTTEWSQCSKSCGMGLSARITNDNPQCKLMKETRLCQIRLCKDPLPSKPKNGKKCIRTKKAKQAMHFTYAGCNSVRRYKPNYCGSCTDGRCCTPSKTRTMRVRFRCDDGDTFQKSMMWIEKCRCHQNCPYHSELSYPHYRLHNDIHKFTD</sequence>
<feature type="transmembrane region" description="Helical" evidence="7">
    <location>
        <begin position="31"/>
        <end position="50"/>
    </location>
</feature>
<dbReference type="InterPro" id="IPR009030">
    <property type="entry name" value="Growth_fac_rcpt_cys_sf"/>
</dbReference>
<evidence type="ECO:0000259" key="9">
    <source>
        <dbReference type="PROSITE" id="PS50184"/>
    </source>
</evidence>
<keyword evidence="5" id="KW-1015">Disulfide bond</keyword>
<evidence type="ECO:0000313" key="12">
    <source>
        <dbReference type="Proteomes" id="UP001176940"/>
    </source>
</evidence>
<gene>
    <name evidence="11" type="ORF">RIMI_LOCUS13188217</name>
</gene>
<dbReference type="PANTHER" id="PTHR11348:SF35">
    <property type="entry name" value="CCN FAMILY MEMBER 1"/>
    <property type="match status" value="1"/>
</dbReference>
<dbReference type="PANTHER" id="PTHR11348">
    <property type="entry name" value="CONNECTIVE TISSUE GROWTH FACTOR-RELATED"/>
    <property type="match status" value="1"/>
</dbReference>
<dbReference type="Gene3D" id="2.10.70.10">
    <property type="entry name" value="Complement Module, domain 1"/>
    <property type="match status" value="1"/>
</dbReference>
<dbReference type="SMART" id="SM00041">
    <property type="entry name" value="CT"/>
    <property type="match status" value="1"/>
</dbReference>
<dbReference type="Pfam" id="PF00219">
    <property type="entry name" value="IGFBP"/>
    <property type="match status" value="1"/>
</dbReference>
<organism evidence="11 12">
    <name type="scientific">Ranitomeya imitator</name>
    <name type="common">mimic poison frog</name>
    <dbReference type="NCBI Taxonomy" id="111125"/>
    <lineage>
        <taxon>Eukaryota</taxon>
        <taxon>Metazoa</taxon>
        <taxon>Chordata</taxon>
        <taxon>Craniata</taxon>
        <taxon>Vertebrata</taxon>
        <taxon>Euteleostomi</taxon>
        <taxon>Amphibia</taxon>
        <taxon>Batrachia</taxon>
        <taxon>Anura</taxon>
        <taxon>Neobatrachia</taxon>
        <taxon>Hyloidea</taxon>
        <taxon>Dendrobatidae</taxon>
        <taxon>Dendrobatinae</taxon>
        <taxon>Ranitomeya</taxon>
    </lineage>
</organism>
<keyword evidence="4" id="KW-0732">Signal</keyword>
<dbReference type="PROSITE" id="PS01225">
    <property type="entry name" value="CTCK_2"/>
    <property type="match status" value="1"/>
</dbReference>
<keyword evidence="7" id="KW-1133">Transmembrane helix</keyword>
<dbReference type="SMART" id="SM00209">
    <property type="entry name" value="TSP1"/>
    <property type="match status" value="1"/>
</dbReference>
<keyword evidence="7" id="KW-0812">Transmembrane</keyword>
<keyword evidence="7" id="KW-0472">Membrane</keyword>
<dbReference type="EMBL" id="CAUEEQ010032311">
    <property type="protein sequence ID" value="CAJ0950814.1"/>
    <property type="molecule type" value="Genomic_DNA"/>
</dbReference>
<dbReference type="InterPro" id="IPR000867">
    <property type="entry name" value="IGFBP-like"/>
</dbReference>
<feature type="domain" description="CTCK" evidence="8">
    <location>
        <begin position="323"/>
        <end position="397"/>
    </location>
</feature>
<evidence type="ECO:0000256" key="5">
    <source>
        <dbReference type="ARBA" id="ARBA00023157"/>
    </source>
</evidence>
<evidence type="ECO:0000256" key="1">
    <source>
        <dbReference type="ARBA" id="ARBA00004613"/>
    </source>
</evidence>
<comment type="similarity">
    <text evidence="2">Belongs to the CCN family.</text>
</comment>
<evidence type="ECO:0000256" key="7">
    <source>
        <dbReference type="SAM" id="Phobius"/>
    </source>
</evidence>
<dbReference type="InterPro" id="IPR043973">
    <property type="entry name" value="TSP1_CCN"/>
</dbReference>
<evidence type="ECO:0000313" key="11">
    <source>
        <dbReference type="EMBL" id="CAJ0950814.1"/>
    </source>
</evidence>
<dbReference type="InterPro" id="IPR050941">
    <property type="entry name" value="CCN"/>
</dbReference>
<keyword evidence="12" id="KW-1185">Reference proteome</keyword>
<evidence type="ECO:0000259" key="8">
    <source>
        <dbReference type="PROSITE" id="PS01225"/>
    </source>
</evidence>
<dbReference type="InterPro" id="IPR000884">
    <property type="entry name" value="TSP1_rpt"/>
</dbReference>
<comment type="subcellular location">
    <subcellularLocation>
        <location evidence="1">Secreted</location>
    </subcellularLocation>
</comment>
<dbReference type="Pfam" id="PF00007">
    <property type="entry name" value="Cys_knot"/>
    <property type="match status" value="1"/>
</dbReference>
<evidence type="ECO:0000256" key="4">
    <source>
        <dbReference type="ARBA" id="ARBA00022729"/>
    </source>
</evidence>
<proteinExistence type="inferred from homology"/>
<keyword evidence="3" id="KW-0964">Secreted</keyword>
<dbReference type="PROSITE" id="PS50184">
    <property type="entry name" value="VWFC_2"/>
    <property type="match status" value="1"/>
</dbReference>
<name>A0ABN9LU48_9NEOB</name>
<evidence type="ECO:0000259" key="10">
    <source>
        <dbReference type="PROSITE" id="PS51323"/>
    </source>
</evidence>
<protein>
    <recommendedName>
        <fullName evidence="13">Cellular communication network factor 1</fullName>
    </recommendedName>
</protein>
<dbReference type="SUPFAM" id="SSF57603">
    <property type="entry name" value="FnI-like domain"/>
    <property type="match status" value="1"/>
</dbReference>
<evidence type="ECO:0000256" key="3">
    <source>
        <dbReference type="ARBA" id="ARBA00022525"/>
    </source>
</evidence>
<feature type="non-terminal residue" evidence="11">
    <location>
        <position position="1"/>
    </location>
</feature>
<dbReference type="InterPro" id="IPR006208">
    <property type="entry name" value="Glyco_hormone_CN"/>
</dbReference>
<dbReference type="SMART" id="SM00121">
    <property type="entry name" value="IB"/>
    <property type="match status" value="1"/>
</dbReference>
<dbReference type="InterPro" id="IPR001007">
    <property type="entry name" value="VWF_dom"/>
</dbReference>
<dbReference type="PROSITE" id="PS50092">
    <property type="entry name" value="TSP1"/>
    <property type="match status" value="1"/>
</dbReference>
<dbReference type="Pfam" id="PF19035">
    <property type="entry name" value="TSP1_CCN"/>
    <property type="match status" value="1"/>
</dbReference>
<comment type="caution">
    <text evidence="6">Lacks conserved residue(s) required for the propagation of feature annotation.</text>
</comment>
<dbReference type="PROSITE" id="PS01185">
    <property type="entry name" value="CTCK_1"/>
    <property type="match status" value="1"/>
</dbReference>